<organism evidence="1">
    <name type="scientific">marine sediment metagenome</name>
    <dbReference type="NCBI Taxonomy" id="412755"/>
    <lineage>
        <taxon>unclassified sequences</taxon>
        <taxon>metagenomes</taxon>
        <taxon>ecological metagenomes</taxon>
    </lineage>
</organism>
<comment type="caution">
    <text evidence="1">The sequence shown here is derived from an EMBL/GenBank/DDBJ whole genome shotgun (WGS) entry which is preliminary data.</text>
</comment>
<name>X1Q9G0_9ZZZZ</name>
<evidence type="ECO:0008006" key="2">
    <source>
        <dbReference type="Google" id="ProtNLM"/>
    </source>
</evidence>
<protein>
    <recommendedName>
        <fullName evidence="2">Cdc6 C-terminal domain-containing protein</fullName>
    </recommendedName>
</protein>
<sequence>RANWICLLSLEARGAEKLSYKLVLACKIIRILQEYAASQEARGIHDNHSLTADALAGRANRGLRKGATPHEVAYVLRILHGQGFVEARIRSTRSPARWELNDWLK</sequence>
<feature type="non-terminal residue" evidence="1">
    <location>
        <position position="1"/>
    </location>
</feature>
<evidence type="ECO:0000313" key="1">
    <source>
        <dbReference type="EMBL" id="GAI39909.1"/>
    </source>
</evidence>
<gene>
    <name evidence="1" type="ORF">S06H3_42589</name>
</gene>
<dbReference type="EMBL" id="BARV01026349">
    <property type="protein sequence ID" value="GAI39909.1"/>
    <property type="molecule type" value="Genomic_DNA"/>
</dbReference>
<accession>X1Q9G0</accession>
<dbReference type="AlphaFoldDB" id="X1Q9G0"/>
<reference evidence="1" key="1">
    <citation type="journal article" date="2014" name="Front. Microbiol.">
        <title>High frequency of phylogenetically diverse reductive dehalogenase-homologous genes in deep subseafloor sedimentary metagenomes.</title>
        <authorList>
            <person name="Kawai M."/>
            <person name="Futagami T."/>
            <person name="Toyoda A."/>
            <person name="Takaki Y."/>
            <person name="Nishi S."/>
            <person name="Hori S."/>
            <person name="Arai W."/>
            <person name="Tsubouchi T."/>
            <person name="Morono Y."/>
            <person name="Uchiyama I."/>
            <person name="Ito T."/>
            <person name="Fujiyama A."/>
            <person name="Inagaki F."/>
            <person name="Takami H."/>
        </authorList>
    </citation>
    <scope>NUCLEOTIDE SEQUENCE</scope>
    <source>
        <strain evidence="1">Expedition CK06-06</strain>
    </source>
</reference>
<proteinExistence type="predicted"/>